<reference evidence="2 3" key="1">
    <citation type="submission" date="2014-04" db="EMBL/GenBank/DDBJ databases">
        <authorList>
            <consortium name="DOE Joint Genome Institute"/>
            <person name="Kuo A."/>
            <person name="Kohler A."/>
            <person name="Costa M.D."/>
            <person name="Nagy L.G."/>
            <person name="Floudas D."/>
            <person name="Copeland A."/>
            <person name="Barry K.W."/>
            <person name="Cichocki N."/>
            <person name="Veneault-Fourrey C."/>
            <person name="LaButti K."/>
            <person name="Lindquist E.A."/>
            <person name="Lipzen A."/>
            <person name="Lundell T."/>
            <person name="Morin E."/>
            <person name="Murat C."/>
            <person name="Sun H."/>
            <person name="Tunlid A."/>
            <person name="Henrissat B."/>
            <person name="Grigoriev I.V."/>
            <person name="Hibbett D.S."/>
            <person name="Martin F."/>
            <person name="Nordberg H.P."/>
            <person name="Cantor M.N."/>
            <person name="Hua S.X."/>
        </authorList>
    </citation>
    <scope>NUCLEOTIDE SEQUENCE [LARGE SCALE GENOMIC DNA]</scope>
    <source>
        <strain evidence="2 3">441</strain>
    </source>
</reference>
<protein>
    <submittedName>
        <fullName evidence="2">Uncharacterized protein</fullName>
    </submittedName>
</protein>
<dbReference type="HOGENOM" id="CLU_1001567_0_0_1"/>
<dbReference type="EMBL" id="KN833688">
    <property type="protein sequence ID" value="KIK29817.1"/>
    <property type="molecule type" value="Genomic_DNA"/>
</dbReference>
<keyword evidence="3" id="KW-1185">Reference proteome</keyword>
<name>A0A0D0A5U2_9AGAM</name>
<organism evidence="2 3">
    <name type="scientific">Pisolithus microcarpus 441</name>
    <dbReference type="NCBI Taxonomy" id="765257"/>
    <lineage>
        <taxon>Eukaryota</taxon>
        <taxon>Fungi</taxon>
        <taxon>Dikarya</taxon>
        <taxon>Basidiomycota</taxon>
        <taxon>Agaricomycotina</taxon>
        <taxon>Agaricomycetes</taxon>
        <taxon>Agaricomycetidae</taxon>
        <taxon>Boletales</taxon>
        <taxon>Sclerodermatineae</taxon>
        <taxon>Pisolithaceae</taxon>
        <taxon>Pisolithus</taxon>
    </lineage>
</organism>
<evidence type="ECO:0000313" key="3">
    <source>
        <dbReference type="Proteomes" id="UP000054018"/>
    </source>
</evidence>
<feature type="region of interest" description="Disordered" evidence="1">
    <location>
        <begin position="235"/>
        <end position="261"/>
    </location>
</feature>
<evidence type="ECO:0000256" key="1">
    <source>
        <dbReference type="SAM" id="MobiDB-lite"/>
    </source>
</evidence>
<feature type="compositionally biased region" description="Low complexity" evidence="1">
    <location>
        <begin position="159"/>
        <end position="172"/>
    </location>
</feature>
<reference evidence="3" key="2">
    <citation type="submission" date="2015-01" db="EMBL/GenBank/DDBJ databases">
        <title>Evolutionary Origins and Diversification of the Mycorrhizal Mutualists.</title>
        <authorList>
            <consortium name="DOE Joint Genome Institute"/>
            <consortium name="Mycorrhizal Genomics Consortium"/>
            <person name="Kohler A."/>
            <person name="Kuo A."/>
            <person name="Nagy L.G."/>
            <person name="Floudas D."/>
            <person name="Copeland A."/>
            <person name="Barry K.W."/>
            <person name="Cichocki N."/>
            <person name="Veneault-Fourrey C."/>
            <person name="LaButti K."/>
            <person name="Lindquist E.A."/>
            <person name="Lipzen A."/>
            <person name="Lundell T."/>
            <person name="Morin E."/>
            <person name="Murat C."/>
            <person name="Riley R."/>
            <person name="Ohm R."/>
            <person name="Sun H."/>
            <person name="Tunlid A."/>
            <person name="Henrissat B."/>
            <person name="Grigoriev I.V."/>
            <person name="Hibbett D.S."/>
            <person name="Martin F."/>
        </authorList>
    </citation>
    <scope>NUCLEOTIDE SEQUENCE [LARGE SCALE GENOMIC DNA]</scope>
    <source>
        <strain evidence="3">441</strain>
    </source>
</reference>
<dbReference type="AlphaFoldDB" id="A0A0D0A5U2"/>
<evidence type="ECO:0000313" key="2">
    <source>
        <dbReference type="EMBL" id="KIK29817.1"/>
    </source>
</evidence>
<gene>
    <name evidence="2" type="ORF">PISMIDRAFT_671774</name>
</gene>
<sequence length="282" mass="31010">MHSTPSPTNTMRLQKLSANFKPMWPQNSDSGSLVIGTTSGPPTLPHIDTDPSIKKLLLPDEQSLSDMRIPPIEPVDPAIHVPLLLDIVEERHNSSENVIGKCDAISLISQAPEHTTHMHLMGYRLSKDSGAATMNPPFSEHQHHRDGKTIANNSLSRLCSPSTLRSTTPRTPNSIHTEFPTRPGQPLPETRRNNVVSIPFPTFERIRRFLAPSRDRLPLTQRAVCIAPAQCAEPVVVSPSRDRSRPTNPSSSPGDVILFPDDGRSTITAGEDGTRGCCSFFW</sequence>
<accession>A0A0D0A5U2</accession>
<proteinExistence type="predicted"/>
<dbReference type="Proteomes" id="UP000054018">
    <property type="component" value="Unassembled WGS sequence"/>
</dbReference>
<dbReference type="OrthoDB" id="2666223at2759"/>
<feature type="region of interest" description="Disordered" evidence="1">
    <location>
        <begin position="159"/>
        <end position="192"/>
    </location>
</feature>